<evidence type="ECO:0000313" key="2">
    <source>
        <dbReference type="EMBL" id="PTX55724.1"/>
    </source>
</evidence>
<keyword evidence="1" id="KW-0472">Membrane</keyword>
<keyword evidence="3" id="KW-1185">Reference proteome</keyword>
<keyword evidence="1" id="KW-1133">Transmembrane helix</keyword>
<dbReference type="EMBL" id="QBKS01000001">
    <property type="protein sequence ID" value="PTX55724.1"/>
    <property type="molecule type" value="Genomic_DNA"/>
</dbReference>
<name>A0A2T6BI44_9RHOB</name>
<protein>
    <submittedName>
        <fullName evidence="2">Uncharacterized protein</fullName>
    </submittedName>
</protein>
<keyword evidence="1" id="KW-0812">Transmembrane</keyword>
<dbReference type="Proteomes" id="UP000243978">
    <property type="component" value="Unassembled WGS sequence"/>
</dbReference>
<dbReference type="OrthoDB" id="7870347at2"/>
<dbReference type="AlphaFoldDB" id="A0A2T6BI44"/>
<sequence length="63" mass="6841">MPFTRLALILAYVITAAGVTVFLFAQMQPQGQAGQLIPVLLPVAMLAGLVIRGLHKRLERDDP</sequence>
<evidence type="ECO:0000313" key="3">
    <source>
        <dbReference type="Proteomes" id="UP000243978"/>
    </source>
</evidence>
<comment type="caution">
    <text evidence="2">The sequence shown here is derived from an EMBL/GenBank/DDBJ whole genome shotgun (WGS) entry which is preliminary data.</text>
</comment>
<feature type="transmembrane region" description="Helical" evidence="1">
    <location>
        <begin position="36"/>
        <end position="55"/>
    </location>
</feature>
<organism evidence="2 3">
    <name type="scientific">Litoreibacter ponti</name>
    <dbReference type="NCBI Taxonomy" id="1510457"/>
    <lineage>
        <taxon>Bacteria</taxon>
        <taxon>Pseudomonadati</taxon>
        <taxon>Pseudomonadota</taxon>
        <taxon>Alphaproteobacteria</taxon>
        <taxon>Rhodobacterales</taxon>
        <taxon>Roseobacteraceae</taxon>
        <taxon>Litoreibacter</taxon>
    </lineage>
</organism>
<gene>
    <name evidence="2" type="ORF">C8N43_0366</name>
</gene>
<evidence type="ECO:0000256" key="1">
    <source>
        <dbReference type="SAM" id="Phobius"/>
    </source>
</evidence>
<dbReference type="RefSeq" id="WP_107843986.1">
    <property type="nucleotide sequence ID" value="NZ_QBKS01000001.1"/>
</dbReference>
<feature type="transmembrane region" description="Helical" evidence="1">
    <location>
        <begin position="6"/>
        <end position="24"/>
    </location>
</feature>
<reference evidence="2 3" key="1">
    <citation type="submission" date="2018-04" db="EMBL/GenBank/DDBJ databases">
        <title>Genomic Encyclopedia of Archaeal and Bacterial Type Strains, Phase II (KMG-II): from individual species to whole genera.</title>
        <authorList>
            <person name="Goeker M."/>
        </authorList>
    </citation>
    <scope>NUCLEOTIDE SEQUENCE [LARGE SCALE GENOMIC DNA]</scope>
    <source>
        <strain evidence="2 3">DSM 100977</strain>
    </source>
</reference>
<proteinExistence type="predicted"/>
<accession>A0A2T6BI44</accession>